<dbReference type="OrthoDB" id="3543113at2759"/>
<evidence type="ECO:0008006" key="3">
    <source>
        <dbReference type="Google" id="ProtNLM"/>
    </source>
</evidence>
<sequence>MPSLAGPLLSLLSHLSDIPLLKTLPADFLRDWESADRTRVGKLKVVFRSMCSELYSRFDTYAPRIKHFGTETHYFACTMFDDAFFLLSVKNHSRSFASKTDPHAIHLSCTSRLSSTPDLASLLVGPSLQALRLDGFFDGPAFETFFARVARSCPSLSQISVFSPHETISPIFPSAILDIIRGSMNMRKFCFTAAPANEAVLHMASIPTLTEAQFRVNSIDAFHRLHRIPLRQWFPVLQSLTIYIPQVHFATALLQAMQPCQLRELRVICDRTPSALGLQEFLSVLRDSCSHSSLVLFQLGVPLSLATDLHLLVFGALSVSIDIDTIAPLLEFTKLQSVWFDTRTTVLMQMDNATLLRLAMQLPRLEVLRFSTKSPVTLSESARFACASNLRPVAWIPIKSF</sequence>
<name>A0A1C7LXQ0_GRIFR</name>
<accession>A0A1C7LXQ0</accession>
<keyword evidence="2" id="KW-1185">Reference proteome</keyword>
<organism evidence="1 2">
    <name type="scientific">Grifola frondosa</name>
    <name type="common">Maitake</name>
    <name type="synonym">Polyporus frondosus</name>
    <dbReference type="NCBI Taxonomy" id="5627"/>
    <lineage>
        <taxon>Eukaryota</taxon>
        <taxon>Fungi</taxon>
        <taxon>Dikarya</taxon>
        <taxon>Basidiomycota</taxon>
        <taxon>Agaricomycotina</taxon>
        <taxon>Agaricomycetes</taxon>
        <taxon>Polyporales</taxon>
        <taxon>Grifolaceae</taxon>
        <taxon>Grifola</taxon>
    </lineage>
</organism>
<dbReference type="EMBL" id="LUGG01000015">
    <property type="protein sequence ID" value="OBZ69490.1"/>
    <property type="molecule type" value="Genomic_DNA"/>
</dbReference>
<evidence type="ECO:0000313" key="1">
    <source>
        <dbReference type="EMBL" id="OBZ69490.1"/>
    </source>
</evidence>
<gene>
    <name evidence="1" type="ORF">A0H81_10125</name>
</gene>
<evidence type="ECO:0000313" key="2">
    <source>
        <dbReference type="Proteomes" id="UP000092993"/>
    </source>
</evidence>
<proteinExistence type="predicted"/>
<dbReference type="Proteomes" id="UP000092993">
    <property type="component" value="Unassembled WGS sequence"/>
</dbReference>
<protein>
    <recommendedName>
        <fullName evidence="3">F-box domain-containing protein</fullName>
    </recommendedName>
</protein>
<comment type="caution">
    <text evidence="1">The sequence shown here is derived from an EMBL/GenBank/DDBJ whole genome shotgun (WGS) entry which is preliminary data.</text>
</comment>
<dbReference type="AlphaFoldDB" id="A0A1C7LXQ0"/>
<reference evidence="1 2" key="1">
    <citation type="submission" date="2016-03" db="EMBL/GenBank/DDBJ databases">
        <title>Whole genome sequencing of Grifola frondosa 9006-11.</title>
        <authorList>
            <person name="Min B."/>
            <person name="Park H."/>
            <person name="Kim J.-G."/>
            <person name="Cho H."/>
            <person name="Oh Y.-L."/>
            <person name="Kong W.-S."/>
            <person name="Choi I.-G."/>
        </authorList>
    </citation>
    <scope>NUCLEOTIDE SEQUENCE [LARGE SCALE GENOMIC DNA]</scope>
    <source>
        <strain evidence="1 2">9006-11</strain>
    </source>
</reference>